<name>A0A3M7M414_9PLEO</name>
<keyword evidence="2" id="KW-1185">Reference proteome</keyword>
<sequence length="60" mass="6450">MKPLNPPQGSPKHLHCPHPTLAPGALFHATAPVRSLVHRALWLLPVALVPPPPSRLVDSD</sequence>
<reference evidence="1 2" key="1">
    <citation type="journal article" date="2014" name="PLoS ONE">
        <title>De novo Genome Assembly of the Fungal Plant Pathogen Pyrenophora semeniperda.</title>
        <authorList>
            <person name="Soliai M.M."/>
            <person name="Meyer S.E."/>
            <person name="Udall J.A."/>
            <person name="Elzinga D.E."/>
            <person name="Hermansen R.A."/>
            <person name="Bodily P.M."/>
            <person name="Hart A.A."/>
            <person name="Coleman C.E."/>
        </authorList>
    </citation>
    <scope>NUCLEOTIDE SEQUENCE [LARGE SCALE GENOMIC DNA]</scope>
    <source>
        <strain evidence="1 2">CCB06</strain>
        <tissue evidence="1">Mycelium</tissue>
    </source>
</reference>
<organism evidence="1 2">
    <name type="scientific">Pyrenophora seminiperda CCB06</name>
    <dbReference type="NCBI Taxonomy" id="1302712"/>
    <lineage>
        <taxon>Eukaryota</taxon>
        <taxon>Fungi</taxon>
        <taxon>Dikarya</taxon>
        <taxon>Ascomycota</taxon>
        <taxon>Pezizomycotina</taxon>
        <taxon>Dothideomycetes</taxon>
        <taxon>Pleosporomycetidae</taxon>
        <taxon>Pleosporales</taxon>
        <taxon>Pleosporineae</taxon>
        <taxon>Pleosporaceae</taxon>
        <taxon>Pyrenophora</taxon>
    </lineage>
</organism>
<dbReference type="Proteomes" id="UP000265663">
    <property type="component" value="Unassembled WGS sequence"/>
</dbReference>
<proteinExistence type="predicted"/>
<dbReference type="AlphaFoldDB" id="A0A3M7M414"/>
<protein>
    <submittedName>
        <fullName evidence="1">Uncharacterized protein</fullName>
    </submittedName>
</protein>
<evidence type="ECO:0000313" key="2">
    <source>
        <dbReference type="Proteomes" id="UP000265663"/>
    </source>
</evidence>
<accession>A0A3M7M414</accession>
<dbReference type="EMBL" id="KE747818">
    <property type="protein sequence ID" value="RMZ69251.1"/>
    <property type="molecule type" value="Genomic_DNA"/>
</dbReference>
<gene>
    <name evidence="1" type="ORF">GMOD_00005977</name>
</gene>
<evidence type="ECO:0000313" key="1">
    <source>
        <dbReference type="EMBL" id="RMZ69251.1"/>
    </source>
</evidence>